<feature type="region of interest" description="Disordered" evidence="1">
    <location>
        <begin position="1"/>
        <end position="27"/>
    </location>
</feature>
<evidence type="ECO:0000256" key="1">
    <source>
        <dbReference type="SAM" id="MobiDB-lite"/>
    </source>
</evidence>
<gene>
    <name evidence="2" type="ORF">ACFQWG_01145</name>
</gene>
<evidence type="ECO:0000313" key="2">
    <source>
        <dbReference type="EMBL" id="MFC7579837.1"/>
    </source>
</evidence>
<feature type="compositionally biased region" description="Basic and acidic residues" evidence="1">
    <location>
        <begin position="1"/>
        <end position="18"/>
    </location>
</feature>
<evidence type="ECO:0000313" key="3">
    <source>
        <dbReference type="Proteomes" id="UP001596527"/>
    </source>
</evidence>
<comment type="caution">
    <text evidence="2">The sequence shown here is derived from an EMBL/GenBank/DDBJ whole genome shotgun (WGS) entry which is preliminary data.</text>
</comment>
<organism evidence="2 3">
    <name type="scientific">Schaalia naturae</name>
    <dbReference type="NCBI Taxonomy" id="635203"/>
    <lineage>
        <taxon>Bacteria</taxon>
        <taxon>Bacillati</taxon>
        <taxon>Actinomycetota</taxon>
        <taxon>Actinomycetes</taxon>
        <taxon>Actinomycetales</taxon>
        <taxon>Actinomycetaceae</taxon>
        <taxon>Schaalia</taxon>
    </lineage>
</organism>
<protein>
    <submittedName>
        <fullName evidence="2">DUF3027 domain-containing protein</fullName>
    </submittedName>
</protein>
<accession>A0ABW2SID9</accession>
<dbReference type="InterPro" id="IPR021391">
    <property type="entry name" value="DUF3027"/>
</dbReference>
<proteinExistence type="predicted"/>
<reference evidence="3" key="1">
    <citation type="journal article" date="2019" name="Int. J. Syst. Evol. Microbiol.">
        <title>The Global Catalogue of Microorganisms (GCM) 10K type strain sequencing project: providing services to taxonomists for standard genome sequencing and annotation.</title>
        <authorList>
            <consortium name="The Broad Institute Genomics Platform"/>
            <consortium name="The Broad Institute Genome Sequencing Center for Infectious Disease"/>
            <person name="Wu L."/>
            <person name="Ma J."/>
        </authorList>
    </citation>
    <scope>NUCLEOTIDE SEQUENCE [LARGE SCALE GENOMIC DNA]</scope>
    <source>
        <strain evidence="3">CCUG 56698</strain>
    </source>
</reference>
<keyword evidence="3" id="KW-1185">Reference proteome</keyword>
<name>A0ABW2SID9_9ACTO</name>
<sequence length="273" mass="30055">MPERPVDTETRSADDASARRAQRARKPRIDAVLDQAVGIARRAAEDAARPGSVGDHIGSRMEQERVLTHFFASRDPGYTGWMWAVTLARVPRSKTATVDEVDLVPGEGALLAPSWVPWEERLRPGDVSRSDVLPYQADDERLEQGFEGTGIRDGDDPDLPIVRELGLGRPRVLSRAGRDEAVERWYRSERGPSEGRRPRATCSTCGFLVKMSGSMRTVFGVCANEWSPDDGSVVSLDHTCGSHSETDVAPGGPEWPVRPSHLNEFLVDAERAD</sequence>
<dbReference type="Pfam" id="PF11228">
    <property type="entry name" value="DUF3027"/>
    <property type="match status" value="1"/>
</dbReference>
<dbReference type="EMBL" id="JBHTEF010000001">
    <property type="protein sequence ID" value="MFC7579837.1"/>
    <property type="molecule type" value="Genomic_DNA"/>
</dbReference>
<dbReference type="Proteomes" id="UP001596527">
    <property type="component" value="Unassembled WGS sequence"/>
</dbReference>
<dbReference type="RefSeq" id="WP_380971363.1">
    <property type="nucleotide sequence ID" value="NZ_JBHTEF010000001.1"/>
</dbReference>